<proteinExistence type="predicted"/>
<feature type="domain" description="C2H2-type" evidence="2">
    <location>
        <begin position="115"/>
        <end position="136"/>
    </location>
</feature>
<dbReference type="AlphaFoldDB" id="A0A5C5G1A6"/>
<sequence length="548" mass="60114">MTARAKRASLSSERPRRHVQELVSRCSGPRKLRREEAARDQEETSARQRPIFDMEQRKRRRQIRVRPSVEKLCALVQTLRCSFEVGSATARRREVEAGSSALAHTAQAMPPKAQCPFCTKQYPIGRALSRHISWAHPWTRATPVNQRGPPAAPAPVLPSLAGFVPSTSRSAPKPPPRTARAQQQAGDEPQGAAEAGPGPRTAAARAAAAAVGAQDEHGTAVANAKLKRKSEGGGRGPKGMKKARLGSDGVLIGKAVANESQQLYGSAKKVVASVNPFFHMHDDVFNYRPSPTHKDELQLVTEYEIAPAPGSDDTPTVVRIPSGDDLDSLDDYLDEYRLVPDSDDEDAADDETAKLTAQFYKFVGLRDRFEKVFTCVPPPTNTRLLVREVREALGRHCGTFRGEFVKKAKEYKSLIFEGYTFLGNSKRTRTFLMDGLLSYPPTGKPDELSEQGKVMFDGAVFRFLKLVLFMRQNFYKSPTSYKSLGRANATLGGIKEITVEMLAAAIVALHCSLNEPTWPKPGTAKFNNGGVVVPDGKALDFEEGRYGL</sequence>
<dbReference type="PROSITE" id="PS00028">
    <property type="entry name" value="ZINC_FINGER_C2H2_1"/>
    <property type="match status" value="1"/>
</dbReference>
<keyword evidence="4" id="KW-1185">Reference proteome</keyword>
<dbReference type="InterPro" id="IPR013087">
    <property type="entry name" value="Znf_C2H2_type"/>
</dbReference>
<evidence type="ECO:0000259" key="2">
    <source>
        <dbReference type="PROSITE" id="PS00028"/>
    </source>
</evidence>
<comment type="caution">
    <text evidence="3">The sequence shown here is derived from an EMBL/GenBank/DDBJ whole genome shotgun (WGS) entry which is preliminary data.</text>
</comment>
<feature type="compositionally biased region" description="Basic and acidic residues" evidence="1">
    <location>
        <begin position="33"/>
        <end position="47"/>
    </location>
</feature>
<dbReference type="Proteomes" id="UP000311382">
    <property type="component" value="Unassembled WGS sequence"/>
</dbReference>
<feature type="compositionally biased region" description="Low complexity" evidence="1">
    <location>
        <begin position="191"/>
        <end position="213"/>
    </location>
</feature>
<evidence type="ECO:0000313" key="4">
    <source>
        <dbReference type="Proteomes" id="UP000311382"/>
    </source>
</evidence>
<organism evidence="3 4">
    <name type="scientific">Rhodotorula diobovata</name>
    <dbReference type="NCBI Taxonomy" id="5288"/>
    <lineage>
        <taxon>Eukaryota</taxon>
        <taxon>Fungi</taxon>
        <taxon>Dikarya</taxon>
        <taxon>Basidiomycota</taxon>
        <taxon>Pucciniomycotina</taxon>
        <taxon>Microbotryomycetes</taxon>
        <taxon>Sporidiobolales</taxon>
        <taxon>Sporidiobolaceae</taxon>
        <taxon>Rhodotorula</taxon>
    </lineage>
</organism>
<name>A0A5C5G1A6_9BASI</name>
<feature type="region of interest" description="Disordered" evidence="1">
    <location>
        <begin position="140"/>
        <end position="244"/>
    </location>
</feature>
<feature type="region of interest" description="Disordered" evidence="1">
    <location>
        <begin position="1"/>
        <end position="47"/>
    </location>
</feature>
<gene>
    <name evidence="3" type="ORF">DMC30DRAFT_102343</name>
</gene>
<protein>
    <recommendedName>
        <fullName evidence="2">C2H2-type domain-containing protein</fullName>
    </recommendedName>
</protein>
<reference evidence="3 4" key="1">
    <citation type="submission" date="2019-03" db="EMBL/GenBank/DDBJ databases">
        <title>Rhodosporidium diobovatum UCD-FST 08-225 genome sequencing, assembly, and annotation.</title>
        <authorList>
            <person name="Fakankun I.U."/>
            <person name="Fristensky B."/>
            <person name="Levin D.B."/>
        </authorList>
    </citation>
    <scope>NUCLEOTIDE SEQUENCE [LARGE SCALE GENOMIC DNA]</scope>
    <source>
        <strain evidence="3 4">UCD-FST 08-225</strain>
    </source>
</reference>
<evidence type="ECO:0000256" key="1">
    <source>
        <dbReference type="SAM" id="MobiDB-lite"/>
    </source>
</evidence>
<dbReference type="EMBL" id="SOZI01000019">
    <property type="protein sequence ID" value="TNY22868.1"/>
    <property type="molecule type" value="Genomic_DNA"/>
</dbReference>
<evidence type="ECO:0000313" key="3">
    <source>
        <dbReference type="EMBL" id="TNY22868.1"/>
    </source>
</evidence>
<accession>A0A5C5G1A6</accession>